<gene>
    <name evidence="1" type="ORF">NM208_g11629</name>
</gene>
<comment type="caution">
    <text evidence="1">The sequence shown here is derived from an EMBL/GenBank/DDBJ whole genome shotgun (WGS) entry which is preliminary data.</text>
</comment>
<accession>A0ACC1RUQ2</accession>
<proteinExistence type="predicted"/>
<evidence type="ECO:0000313" key="2">
    <source>
        <dbReference type="Proteomes" id="UP001148629"/>
    </source>
</evidence>
<sequence length="260" mass="30676">MIDELWRPPPRKEPGVYWHVTDRKLPEYFKYYCNWGFTIYRTHYSHESHEHWGMLLDALKRQTYLALGYLDDEELYKEDVERNGRGYKFFYKTQAEYRIDLNRLKQLFHLDPREDPALLGGLDIPQLRKVCLNEHPGAQRTMAGAMFCFALVADEAVLKDIAKGEFVVKVVAYDWKEGGDYFGWMRIPTGYLLELWHSLMMTIDHPHRVLRFDGPEEDLHEHIWPGDPAANPSGNCSEIRPGFFHYSAQEPMFSVEKKNK</sequence>
<dbReference type="EMBL" id="JANRMS010001904">
    <property type="protein sequence ID" value="KAJ3525469.1"/>
    <property type="molecule type" value="Genomic_DNA"/>
</dbReference>
<protein>
    <submittedName>
        <fullName evidence="1">Uncharacterized protein</fullName>
    </submittedName>
</protein>
<reference evidence="1" key="1">
    <citation type="submission" date="2022-08" db="EMBL/GenBank/DDBJ databases">
        <title>Genome Sequence of Fusarium decemcellulare.</title>
        <authorList>
            <person name="Buettner E."/>
        </authorList>
    </citation>
    <scope>NUCLEOTIDE SEQUENCE</scope>
    <source>
        <strain evidence="1">Babe19</strain>
    </source>
</reference>
<keyword evidence="2" id="KW-1185">Reference proteome</keyword>
<dbReference type="Proteomes" id="UP001148629">
    <property type="component" value="Unassembled WGS sequence"/>
</dbReference>
<name>A0ACC1RUQ2_9HYPO</name>
<organism evidence="1 2">
    <name type="scientific">Fusarium decemcellulare</name>
    <dbReference type="NCBI Taxonomy" id="57161"/>
    <lineage>
        <taxon>Eukaryota</taxon>
        <taxon>Fungi</taxon>
        <taxon>Dikarya</taxon>
        <taxon>Ascomycota</taxon>
        <taxon>Pezizomycotina</taxon>
        <taxon>Sordariomycetes</taxon>
        <taxon>Hypocreomycetidae</taxon>
        <taxon>Hypocreales</taxon>
        <taxon>Nectriaceae</taxon>
        <taxon>Fusarium</taxon>
        <taxon>Fusarium decemcellulare species complex</taxon>
    </lineage>
</organism>
<evidence type="ECO:0000313" key="1">
    <source>
        <dbReference type="EMBL" id="KAJ3525469.1"/>
    </source>
</evidence>